<dbReference type="EMBL" id="LSYV01000015">
    <property type="protein sequence ID" value="KXZ50985.1"/>
    <property type="molecule type" value="Genomic_DNA"/>
</dbReference>
<sequence length="320" mass="34171">MSAGEQPPPPAPFPAPPRLKVIGAGFGRTGTLSLLTALNQLGYKTHHMIEVFGKPGQVAAWRAAVADRAAGRPLDWRRLLSDTADTSTAASSPAPPSSSAPASSSSPSPSTSFYDAVVDWPSVAFFRELLAANPDAQVVLTTRDFDSWYASAARTIYPVGRMGAAIRPPPYLAPWFRSLTEFFALHEELMWGGTFGGKFEDREHARKAGGACGLDDDKVYEAHVAEVRSAVPPGQLLEFSVVCDGWGPLCAFLGRPPPAGDPPFPHENDTAEFARFAEDMRRRAKRLAVLFAASNAALAAAVATAAVLLVNAVVHRRHAL</sequence>
<accession>A0A150GMK2</accession>
<keyword evidence="2" id="KW-0812">Transmembrane</keyword>
<evidence type="ECO:0000256" key="2">
    <source>
        <dbReference type="SAM" id="Phobius"/>
    </source>
</evidence>
<name>A0A150GMK2_GONPE</name>
<keyword evidence="2" id="KW-1133">Transmembrane helix</keyword>
<dbReference type="PANTHER" id="PTHR36978:SF4">
    <property type="entry name" value="P-LOOP CONTAINING NUCLEOSIDE TRIPHOSPHATE HYDROLASE PROTEIN"/>
    <property type="match status" value="1"/>
</dbReference>
<reference evidence="4" key="1">
    <citation type="journal article" date="2016" name="Nat. Commun.">
        <title>The Gonium pectorale genome demonstrates co-option of cell cycle regulation during the evolution of multicellularity.</title>
        <authorList>
            <person name="Hanschen E.R."/>
            <person name="Marriage T.N."/>
            <person name="Ferris P.J."/>
            <person name="Hamaji T."/>
            <person name="Toyoda A."/>
            <person name="Fujiyama A."/>
            <person name="Neme R."/>
            <person name="Noguchi H."/>
            <person name="Minakuchi Y."/>
            <person name="Suzuki M."/>
            <person name="Kawai-Toyooka H."/>
            <person name="Smith D.R."/>
            <person name="Sparks H."/>
            <person name="Anderson J."/>
            <person name="Bakaric R."/>
            <person name="Luria V."/>
            <person name="Karger A."/>
            <person name="Kirschner M.W."/>
            <person name="Durand P.M."/>
            <person name="Michod R.E."/>
            <person name="Nozaki H."/>
            <person name="Olson B.J."/>
        </authorList>
    </citation>
    <scope>NUCLEOTIDE SEQUENCE [LARGE SCALE GENOMIC DNA]</scope>
    <source>
        <strain evidence="4">NIES-2863</strain>
    </source>
</reference>
<comment type="caution">
    <text evidence="3">The sequence shown here is derived from an EMBL/GenBank/DDBJ whole genome shotgun (WGS) entry which is preliminary data.</text>
</comment>
<gene>
    <name evidence="3" type="ORF">GPECTOR_14g227</name>
</gene>
<dbReference type="OrthoDB" id="408152at2759"/>
<dbReference type="Proteomes" id="UP000075714">
    <property type="component" value="Unassembled WGS sequence"/>
</dbReference>
<feature type="transmembrane region" description="Helical" evidence="2">
    <location>
        <begin position="287"/>
        <end position="314"/>
    </location>
</feature>
<dbReference type="InterPro" id="IPR027417">
    <property type="entry name" value="P-loop_NTPase"/>
</dbReference>
<dbReference type="SUPFAM" id="SSF52540">
    <property type="entry name" value="P-loop containing nucleoside triphosphate hydrolases"/>
    <property type="match status" value="1"/>
</dbReference>
<dbReference type="STRING" id="33097.A0A150GMK2"/>
<evidence type="ECO:0008006" key="5">
    <source>
        <dbReference type="Google" id="ProtNLM"/>
    </source>
</evidence>
<dbReference type="AlphaFoldDB" id="A0A150GMK2"/>
<dbReference type="Pfam" id="PF17784">
    <property type="entry name" value="Sulfotransfer_4"/>
    <property type="match status" value="1"/>
</dbReference>
<dbReference type="PANTHER" id="PTHR36978">
    <property type="entry name" value="P-LOOP CONTAINING NUCLEOTIDE TRIPHOSPHATE HYDROLASE"/>
    <property type="match status" value="1"/>
</dbReference>
<organism evidence="3 4">
    <name type="scientific">Gonium pectorale</name>
    <name type="common">Green alga</name>
    <dbReference type="NCBI Taxonomy" id="33097"/>
    <lineage>
        <taxon>Eukaryota</taxon>
        <taxon>Viridiplantae</taxon>
        <taxon>Chlorophyta</taxon>
        <taxon>core chlorophytes</taxon>
        <taxon>Chlorophyceae</taxon>
        <taxon>CS clade</taxon>
        <taxon>Chlamydomonadales</taxon>
        <taxon>Volvocaceae</taxon>
        <taxon>Gonium</taxon>
    </lineage>
</organism>
<keyword evidence="4" id="KW-1185">Reference proteome</keyword>
<proteinExistence type="predicted"/>
<evidence type="ECO:0000256" key="1">
    <source>
        <dbReference type="SAM" id="MobiDB-lite"/>
    </source>
</evidence>
<dbReference type="Gene3D" id="3.40.50.300">
    <property type="entry name" value="P-loop containing nucleotide triphosphate hydrolases"/>
    <property type="match status" value="1"/>
</dbReference>
<protein>
    <recommendedName>
        <fullName evidence="5">Sulfotransferase</fullName>
    </recommendedName>
</protein>
<keyword evidence="2" id="KW-0472">Membrane</keyword>
<feature type="region of interest" description="Disordered" evidence="1">
    <location>
        <begin position="85"/>
        <end position="107"/>
    </location>
</feature>
<evidence type="ECO:0000313" key="4">
    <source>
        <dbReference type="Proteomes" id="UP000075714"/>
    </source>
</evidence>
<evidence type="ECO:0000313" key="3">
    <source>
        <dbReference type="EMBL" id="KXZ50985.1"/>
    </source>
</evidence>
<dbReference type="InterPro" id="IPR040632">
    <property type="entry name" value="Sulfotransfer_4"/>
</dbReference>